<evidence type="ECO:0000313" key="1">
    <source>
        <dbReference type="EMBL" id="MDT2404775.1"/>
    </source>
</evidence>
<feature type="non-terminal residue" evidence="1">
    <location>
        <position position="339"/>
    </location>
</feature>
<dbReference type="Proteomes" id="UP001260773">
    <property type="component" value="Unassembled WGS sequence"/>
</dbReference>
<reference evidence="1" key="1">
    <citation type="submission" date="2023-03" db="EMBL/GenBank/DDBJ databases">
        <authorList>
            <person name="Shen W."/>
            <person name="Cai J."/>
        </authorList>
    </citation>
    <scope>NUCLEOTIDE SEQUENCE</scope>
    <source>
        <strain evidence="1">P33-2</strain>
    </source>
</reference>
<dbReference type="AlphaFoldDB" id="A0AAW8S0N9"/>
<accession>A0AAW8S0N9</accession>
<proteinExistence type="predicted"/>
<organism evidence="1 2">
    <name type="scientific">Enterococcus avium</name>
    <name type="common">Streptococcus avium</name>
    <dbReference type="NCBI Taxonomy" id="33945"/>
    <lineage>
        <taxon>Bacteria</taxon>
        <taxon>Bacillati</taxon>
        <taxon>Bacillota</taxon>
        <taxon>Bacilli</taxon>
        <taxon>Lactobacillales</taxon>
        <taxon>Enterococcaceae</taxon>
        <taxon>Enterococcus</taxon>
    </lineage>
</organism>
<name>A0AAW8S0N9_ENTAV</name>
<protein>
    <submittedName>
        <fullName evidence="1">BppU family phage baseplate upper protein</fullName>
    </submittedName>
</protein>
<sequence length="339" mass="38644">MANSKQAKFIVDVSAESKDTRKSSVRFFSYDSKTAEIVIQAEKDNELIPRGTISNVEIYFESVNSSYRPTESLKWNDQMTINDDGLFLYTLTDDLLNYQGLVAFEVYINYINNDKSDSSNRIIYEQRTSAIDRATGEIEIVYIKDMETAKKEVADKAAEVKESLAGYDSGLDIYADQKKTEMDNFTRNVQETSINEITEIQNELPKVKQVNVDETKKIKAEYPIVEQVATTEKEKIRAVLSTVDQTASEVSAYADRKISEYDAKFTQSNQKMNDLQQSQTELSNQLDETKKKVDAADVYRKDEVFNKPESSANVIYQLIGKEIVEWTITIDTRDKVKGS</sequence>
<comment type="caution">
    <text evidence="1">The sequence shown here is derived from an EMBL/GenBank/DDBJ whole genome shotgun (WGS) entry which is preliminary data.</text>
</comment>
<evidence type="ECO:0000313" key="2">
    <source>
        <dbReference type="Proteomes" id="UP001260773"/>
    </source>
</evidence>
<dbReference type="EMBL" id="JARPWH010000134">
    <property type="protein sequence ID" value="MDT2404775.1"/>
    <property type="molecule type" value="Genomic_DNA"/>
</dbReference>
<gene>
    <name evidence="1" type="ORF">P7D43_20610</name>
</gene>